<dbReference type="SUPFAM" id="SSF63520">
    <property type="entry name" value="PTS-regulatory domain, PRD"/>
    <property type="match status" value="2"/>
</dbReference>
<feature type="domain" description="PRD" evidence="2">
    <location>
        <begin position="67"/>
        <end position="171"/>
    </location>
</feature>
<evidence type="ECO:0000313" key="4">
    <source>
        <dbReference type="Proteomes" id="UP001239169"/>
    </source>
</evidence>
<dbReference type="SMART" id="SM01061">
    <property type="entry name" value="CAT_RBD"/>
    <property type="match status" value="1"/>
</dbReference>
<accession>A0ABY8R394</accession>
<dbReference type="PANTHER" id="PTHR30185:SF15">
    <property type="entry name" value="CRYPTIC BETA-GLUCOSIDE BGL OPERON ANTITERMINATOR"/>
    <property type="match status" value="1"/>
</dbReference>
<gene>
    <name evidence="3" type="ORF">QJS64_00690</name>
</gene>
<evidence type="ECO:0000313" key="3">
    <source>
        <dbReference type="EMBL" id="WGX76031.1"/>
    </source>
</evidence>
<dbReference type="InterPro" id="IPR036650">
    <property type="entry name" value="CAT_RNA-bd_dom_sf"/>
</dbReference>
<dbReference type="InterPro" id="IPR011608">
    <property type="entry name" value="PRD"/>
</dbReference>
<dbReference type="EMBL" id="CP124685">
    <property type="protein sequence ID" value="WGX76031.1"/>
    <property type="molecule type" value="Genomic_DNA"/>
</dbReference>
<evidence type="ECO:0000259" key="2">
    <source>
        <dbReference type="PROSITE" id="PS51372"/>
    </source>
</evidence>
<dbReference type="PROSITE" id="PS51372">
    <property type="entry name" value="PRD_2"/>
    <property type="match status" value="2"/>
</dbReference>
<dbReference type="InterPro" id="IPR004341">
    <property type="entry name" value="CAT_RNA-bd_dom"/>
</dbReference>
<dbReference type="InterPro" id="IPR036634">
    <property type="entry name" value="PRD_sf"/>
</dbReference>
<dbReference type="Proteomes" id="UP001239169">
    <property type="component" value="Chromosome"/>
</dbReference>
<dbReference type="Pfam" id="PF00874">
    <property type="entry name" value="PRD"/>
    <property type="match status" value="2"/>
</dbReference>
<dbReference type="Pfam" id="PF03123">
    <property type="entry name" value="CAT_RBD"/>
    <property type="match status" value="1"/>
</dbReference>
<dbReference type="Gene3D" id="2.30.24.10">
    <property type="entry name" value="CAT RNA-binding domain"/>
    <property type="match status" value="1"/>
</dbReference>
<organism evidence="3 4">
    <name type="scientific">Paraclostridium bifermentans</name>
    <name type="common">Clostridium bifermentans</name>
    <dbReference type="NCBI Taxonomy" id="1490"/>
    <lineage>
        <taxon>Bacteria</taxon>
        <taxon>Bacillati</taxon>
        <taxon>Bacillota</taxon>
        <taxon>Clostridia</taxon>
        <taxon>Peptostreptococcales</taxon>
        <taxon>Peptostreptococcaceae</taxon>
        <taxon>Paraclostridium</taxon>
    </lineage>
</organism>
<dbReference type="InterPro" id="IPR050661">
    <property type="entry name" value="BglG_antiterminators"/>
</dbReference>
<dbReference type="SUPFAM" id="SSF50151">
    <property type="entry name" value="SacY-like RNA-binding domain"/>
    <property type="match status" value="1"/>
</dbReference>
<name>A0ABY8R394_PARBF</name>
<keyword evidence="1" id="KW-0677">Repeat</keyword>
<protein>
    <submittedName>
        <fullName evidence="3">PRD domain-containing protein</fullName>
    </submittedName>
</protein>
<dbReference type="PANTHER" id="PTHR30185">
    <property type="entry name" value="CRYPTIC BETA-GLUCOSIDE BGL OPERON ANTITERMINATOR"/>
    <property type="match status" value="1"/>
</dbReference>
<dbReference type="Gene3D" id="1.10.1790.10">
    <property type="entry name" value="PRD domain"/>
    <property type="match status" value="2"/>
</dbReference>
<sequence>MYKIIKSFNNNVILCVEENQNKEYILVGSGIGFKATVNSIFKDTNKIEKIFVINEDRYKNIEELYNSINPTYIGVATESLSILDNSINVDMNDKSHMALLDHLVFAIERYFDNIYLENQFRAELKTLYEYEWDLAKDIIDFINRALGINLTEDEVAFVTMHINGILNKTKVVDSAKQAIIIKEAIDFLEKELGINICKDSIYYNRLIIHLRLAINRSVKGLSEENMLLDHIKEKLKNSYNISETLCNYLNENYDIKLSENEIGFITLHIDRLITKTKNNVEKSREIVYKA</sequence>
<feature type="domain" description="PRD" evidence="2">
    <location>
        <begin position="172"/>
        <end position="279"/>
    </location>
</feature>
<keyword evidence="4" id="KW-1185">Reference proteome</keyword>
<reference evidence="3 4" key="1">
    <citation type="submission" date="2023-04" db="EMBL/GenBank/DDBJ databases">
        <title>Bacteria Genome Submission.</title>
        <authorList>
            <person name="Isaac P."/>
        </authorList>
    </citation>
    <scope>NUCLEOTIDE SEQUENCE [LARGE SCALE GENOMIC DNA]</scope>
    <source>
        <strain evidence="3 4">SampleS7P1</strain>
    </source>
</reference>
<proteinExistence type="predicted"/>
<evidence type="ECO:0000256" key="1">
    <source>
        <dbReference type="ARBA" id="ARBA00022737"/>
    </source>
</evidence>